<dbReference type="GO" id="GO:0004252">
    <property type="term" value="F:serine-type endopeptidase activity"/>
    <property type="evidence" value="ECO:0007669"/>
    <property type="project" value="UniProtKB-UniRule"/>
</dbReference>
<dbReference type="SUPFAM" id="SSF52743">
    <property type="entry name" value="Subtilisin-like"/>
    <property type="match status" value="1"/>
</dbReference>
<feature type="active site" description="Charge relay system" evidence="12">
    <location>
        <position position="313"/>
    </location>
</feature>
<comment type="cofactor">
    <cofactor evidence="12">
        <name>Ca(2+)</name>
        <dbReference type="ChEBI" id="CHEBI:29108"/>
    </cofactor>
    <text evidence="12">Binds 1 Ca(2+) ion per subunit.</text>
</comment>
<dbReference type="GO" id="GO:0006508">
    <property type="term" value="P:proteolysis"/>
    <property type="evidence" value="ECO:0007669"/>
    <property type="project" value="UniProtKB-KW"/>
</dbReference>
<dbReference type="SMART" id="SM00944">
    <property type="entry name" value="Pro-kuma_activ"/>
    <property type="match status" value="1"/>
</dbReference>
<evidence type="ECO:0000256" key="11">
    <source>
        <dbReference type="ARBA" id="ARBA00023145"/>
    </source>
</evidence>
<feature type="binding site" evidence="12">
    <location>
        <position position="615"/>
    </location>
    <ligand>
        <name>Ca(2+)</name>
        <dbReference type="ChEBI" id="CHEBI:29108"/>
    </ligand>
</feature>
<evidence type="ECO:0000259" key="15">
    <source>
        <dbReference type="PROSITE" id="PS51695"/>
    </source>
</evidence>
<dbReference type="PROSITE" id="PS51695">
    <property type="entry name" value="SEDOLISIN"/>
    <property type="match status" value="1"/>
</dbReference>
<organism evidence="16 17">
    <name type="scientific">Monascus purpureus</name>
    <name type="common">Red mold</name>
    <name type="synonym">Monascus anka</name>
    <dbReference type="NCBI Taxonomy" id="5098"/>
    <lineage>
        <taxon>Eukaryota</taxon>
        <taxon>Fungi</taxon>
        <taxon>Dikarya</taxon>
        <taxon>Ascomycota</taxon>
        <taxon>Pezizomycotina</taxon>
        <taxon>Eurotiomycetes</taxon>
        <taxon>Eurotiomycetidae</taxon>
        <taxon>Eurotiales</taxon>
        <taxon>Aspergillaceae</taxon>
        <taxon>Monascus</taxon>
    </lineage>
</organism>
<evidence type="ECO:0000256" key="14">
    <source>
        <dbReference type="SAM" id="SignalP"/>
    </source>
</evidence>
<dbReference type="Pfam" id="PF00082">
    <property type="entry name" value="Peptidase_S8"/>
    <property type="match status" value="1"/>
</dbReference>
<evidence type="ECO:0000256" key="3">
    <source>
        <dbReference type="ARBA" id="ARBA00004239"/>
    </source>
</evidence>
<feature type="region of interest" description="Disordered" evidence="13">
    <location>
        <begin position="193"/>
        <end position="230"/>
    </location>
</feature>
<keyword evidence="6 12" id="KW-0479">Metal-binding</keyword>
<dbReference type="EC" id="3.4.14.10" evidence="4"/>
<dbReference type="PANTHER" id="PTHR14218">
    <property type="entry name" value="PROTEASE S8 TRIPEPTIDYL PEPTIDASE I CLN2"/>
    <property type="match status" value="1"/>
</dbReference>
<feature type="domain" description="Peptidase S53" evidence="15">
    <location>
        <begin position="234"/>
        <end position="656"/>
    </location>
</feature>
<dbReference type="InterPro" id="IPR015366">
    <property type="entry name" value="S53_propep"/>
</dbReference>
<keyword evidence="17" id="KW-1185">Reference proteome</keyword>
<dbReference type="STRING" id="5098.A0A507QL29"/>
<evidence type="ECO:0000256" key="2">
    <source>
        <dbReference type="ARBA" id="ARBA00002451"/>
    </source>
</evidence>
<dbReference type="InterPro" id="IPR036852">
    <property type="entry name" value="Peptidase_S8/S53_dom_sf"/>
</dbReference>
<dbReference type="InterPro" id="IPR000209">
    <property type="entry name" value="Peptidase_S8/S53_dom"/>
</dbReference>
<comment type="catalytic activity">
    <reaction evidence="1">
        <text>Release of an N-terminal tripeptide from a polypeptide.</text>
        <dbReference type="EC" id="3.4.14.10"/>
    </reaction>
</comment>
<feature type="binding site" evidence="12">
    <location>
        <position position="616"/>
    </location>
    <ligand>
        <name>Ca(2+)</name>
        <dbReference type="ChEBI" id="CHEBI:29108"/>
    </ligand>
</feature>
<evidence type="ECO:0000256" key="13">
    <source>
        <dbReference type="SAM" id="MobiDB-lite"/>
    </source>
</evidence>
<evidence type="ECO:0000256" key="10">
    <source>
        <dbReference type="ARBA" id="ARBA00022837"/>
    </source>
</evidence>
<evidence type="ECO:0000256" key="7">
    <source>
        <dbReference type="ARBA" id="ARBA00022729"/>
    </source>
</evidence>
<feature type="active site" description="Charge relay system" evidence="12">
    <location>
        <position position="309"/>
    </location>
</feature>
<dbReference type="InterPro" id="IPR030400">
    <property type="entry name" value="Sedolisin_dom"/>
</dbReference>
<protein>
    <recommendedName>
        <fullName evidence="4">tripeptidyl-peptidase II</fullName>
        <ecNumber evidence="4">3.4.14.10</ecNumber>
    </recommendedName>
</protein>
<keyword evidence="8 12" id="KW-0378">Hydrolase</keyword>
<dbReference type="GO" id="GO:0008240">
    <property type="term" value="F:tripeptidyl-peptidase activity"/>
    <property type="evidence" value="ECO:0007669"/>
    <property type="project" value="UniProtKB-EC"/>
</dbReference>
<evidence type="ECO:0000256" key="8">
    <source>
        <dbReference type="ARBA" id="ARBA00022801"/>
    </source>
</evidence>
<evidence type="ECO:0000256" key="9">
    <source>
        <dbReference type="ARBA" id="ARBA00022825"/>
    </source>
</evidence>
<keyword evidence="5 12" id="KW-0645">Protease</keyword>
<proteinExistence type="predicted"/>
<dbReference type="AlphaFoldDB" id="A0A507QL29"/>
<evidence type="ECO:0000256" key="5">
    <source>
        <dbReference type="ARBA" id="ARBA00022670"/>
    </source>
</evidence>
<feature type="active site" description="Charge relay system" evidence="12">
    <location>
        <position position="574"/>
    </location>
</feature>
<evidence type="ECO:0000256" key="1">
    <source>
        <dbReference type="ARBA" id="ARBA00001910"/>
    </source>
</evidence>
<feature type="binding site" evidence="12">
    <location>
        <position position="636"/>
    </location>
    <ligand>
        <name>Ca(2+)</name>
        <dbReference type="ChEBI" id="CHEBI:29108"/>
    </ligand>
</feature>
<dbReference type="CDD" id="cd11377">
    <property type="entry name" value="Pro-peptidase_S53"/>
    <property type="match status" value="1"/>
</dbReference>
<dbReference type="GO" id="GO:0046872">
    <property type="term" value="F:metal ion binding"/>
    <property type="evidence" value="ECO:0007669"/>
    <property type="project" value="UniProtKB-UniRule"/>
</dbReference>
<feature type="chain" id="PRO_5021368803" description="tripeptidyl-peptidase II" evidence="14">
    <location>
        <begin position="21"/>
        <end position="657"/>
    </location>
</feature>
<evidence type="ECO:0000313" key="17">
    <source>
        <dbReference type="Proteomes" id="UP000319663"/>
    </source>
</evidence>
<evidence type="ECO:0000256" key="12">
    <source>
        <dbReference type="PROSITE-ProRule" id="PRU01032"/>
    </source>
</evidence>
<sequence>MRALLPLSVLASGLAALCRATPISARDSYVVHEKRDLSSTAAKWTNLGRLAADSDLTVRIGLKQSNLDNAHVYMRDIAHPDSPNYGKHWTSEQVLNAFAPSEETVANVKNWLVRSGIDVSRIAQSDNKVWLGFSAPVSQVESLLQTRYYRYQDNSSGSKVIACEQYRVPSSVQGDIDYVVPGIIMKSPLVTGNRRPAATKKRSAVPASKARSAVPKSRQEGKRSQSIDPSCGSLITPDCISNLYQIPEAKTAQPGNELGIFEQSDSYSQEDLDLFFTKYSPWIPNGTHPILNSIDGGKAPVPTYYAGAESELDFELAFPIVYPQSITLYQTQVGNLNGSWEMPEGIFNPFLDAIDGSYCKYCAYGECGDNPDIDPSYPDPNPENGYNSTLMCGVYKPTNVVSISYGRAESDLPASYQQRQCNEFMKLGLQGISIVVASGDSGVASRFGCIGPQERIFNPDYPGTCPWLTMVGSTGIYNDTIGKSQPEIATVSFPSGGGFSNIYPIPDYQSDAVAKFFKDYPPPYPYYDSTNNNSFGANGGLYNRNGRGFPDVSALGDNIATFTYGESMPNAGTSASAPIFASILNRINEERLAAGKGTVGFVNHALYANPSMLNDVTGGSNPGCNTKGFSASPGWDPVTGLGTPNYPKMLEYFLSLP</sequence>
<dbReference type="EMBL" id="VIFY01000302">
    <property type="protein sequence ID" value="TQB67814.1"/>
    <property type="molecule type" value="Genomic_DNA"/>
</dbReference>
<dbReference type="Gene3D" id="3.40.50.200">
    <property type="entry name" value="Peptidase S8/S53 domain"/>
    <property type="match status" value="1"/>
</dbReference>
<keyword evidence="10 12" id="KW-0106">Calcium</keyword>
<keyword evidence="11" id="KW-0865">Zymogen</keyword>
<dbReference type="OrthoDB" id="409122at2759"/>
<feature type="signal peptide" evidence="14">
    <location>
        <begin position="1"/>
        <end position="20"/>
    </location>
</feature>
<reference evidence="16 17" key="1">
    <citation type="submission" date="2019-06" db="EMBL/GenBank/DDBJ databases">
        <title>Wine fermentation using esterase from Monascus purpureus.</title>
        <authorList>
            <person name="Geng C."/>
            <person name="Zhang Y."/>
        </authorList>
    </citation>
    <scope>NUCLEOTIDE SEQUENCE [LARGE SCALE GENOMIC DNA]</scope>
    <source>
        <strain evidence="16">HQ1</strain>
    </source>
</reference>
<name>A0A507QL29_MONPU</name>
<comment type="subcellular location">
    <subcellularLocation>
        <location evidence="3">Secreted</location>
        <location evidence="3">Extracellular space</location>
    </subcellularLocation>
</comment>
<evidence type="ECO:0000256" key="4">
    <source>
        <dbReference type="ARBA" id="ARBA00012462"/>
    </source>
</evidence>
<comment type="caution">
    <text evidence="16">The sequence shown here is derived from an EMBL/GenBank/DDBJ whole genome shotgun (WGS) entry which is preliminary data.</text>
</comment>
<gene>
    <name evidence="16" type="ORF">MPDQ_004698</name>
</gene>
<keyword evidence="7 14" id="KW-0732">Signal</keyword>
<dbReference type="InterPro" id="IPR050819">
    <property type="entry name" value="Tripeptidyl-peptidase_I"/>
</dbReference>
<dbReference type="GO" id="GO:0005576">
    <property type="term" value="C:extracellular region"/>
    <property type="evidence" value="ECO:0007669"/>
    <property type="project" value="UniProtKB-SubCell"/>
</dbReference>
<dbReference type="PANTHER" id="PTHR14218:SF19">
    <property type="entry name" value="SERINE PROTEASE AORO, PUTATIVE (AFU_ORTHOLOGUE AFUA_6G10250)-RELATED"/>
    <property type="match status" value="1"/>
</dbReference>
<dbReference type="Proteomes" id="UP000319663">
    <property type="component" value="Unassembled WGS sequence"/>
</dbReference>
<evidence type="ECO:0000313" key="16">
    <source>
        <dbReference type="EMBL" id="TQB67814.1"/>
    </source>
</evidence>
<accession>A0A507QL29</accession>
<dbReference type="Pfam" id="PF09286">
    <property type="entry name" value="Pro-kuma_activ"/>
    <property type="match status" value="1"/>
</dbReference>
<feature type="binding site" evidence="12">
    <location>
        <position position="634"/>
    </location>
    <ligand>
        <name>Ca(2+)</name>
        <dbReference type="ChEBI" id="CHEBI:29108"/>
    </ligand>
</feature>
<comment type="function">
    <text evidence="2">Secreted tripeptidyl-peptidase which degrades proteins at acidic pHs and is involved in virulence.</text>
</comment>
<dbReference type="SUPFAM" id="SSF54897">
    <property type="entry name" value="Protease propeptides/inhibitors"/>
    <property type="match status" value="1"/>
</dbReference>
<evidence type="ECO:0000256" key="6">
    <source>
        <dbReference type="ARBA" id="ARBA00022723"/>
    </source>
</evidence>
<keyword evidence="9 12" id="KW-0720">Serine protease</keyword>
<dbReference type="CDD" id="cd04056">
    <property type="entry name" value="Peptidases_S53"/>
    <property type="match status" value="1"/>
</dbReference>